<dbReference type="AlphaFoldDB" id="A0ABD6E602"/>
<dbReference type="FunFam" id="1.20.1440.160:FF:000001">
    <property type="entry name" value="Tumor necrosis factor alpha-induced protein 8-like 1"/>
    <property type="match status" value="1"/>
</dbReference>
<reference evidence="1 2" key="1">
    <citation type="submission" date="2024-08" db="EMBL/GenBank/DDBJ databases">
        <title>Gnathostoma spinigerum genome.</title>
        <authorList>
            <person name="Gonzalez-Bertolin B."/>
            <person name="Monzon S."/>
            <person name="Zaballos A."/>
            <person name="Jimenez P."/>
            <person name="Dekumyoy P."/>
            <person name="Varona S."/>
            <person name="Cuesta I."/>
            <person name="Sumanam S."/>
            <person name="Adisakwattana P."/>
            <person name="Gasser R.B."/>
            <person name="Hernandez-Gonzalez A."/>
            <person name="Young N.D."/>
            <person name="Perteguer M.J."/>
        </authorList>
    </citation>
    <scope>NUCLEOTIDE SEQUENCE [LARGE SCALE GENOMIC DNA]</scope>
    <source>
        <strain evidence="1">AL3</strain>
        <tissue evidence="1">Liver</tissue>
    </source>
</reference>
<dbReference type="Gene3D" id="1.20.1440.160">
    <property type="entry name" value="Tumor necrosis factor alpha-induced protein 8-like"/>
    <property type="match status" value="1"/>
</dbReference>
<protein>
    <submittedName>
        <fullName evidence="1">Uncharacterized protein</fullName>
    </submittedName>
</protein>
<comment type="caution">
    <text evidence="1">The sequence shown here is derived from an EMBL/GenBank/DDBJ whole genome shotgun (WGS) entry which is preliminary data.</text>
</comment>
<organism evidence="1 2">
    <name type="scientific">Gnathostoma spinigerum</name>
    <dbReference type="NCBI Taxonomy" id="75299"/>
    <lineage>
        <taxon>Eukaryota</taxon>
        <taxon>Metazoa</taxon>
        <taxon>Ecdysozoa</taxon>
        <taxon>Nematoda</taxon>
        <taxon>Chromadorea</taxon>
        <taxon>Rhabditida</taxon>
        <taxon>Spirurina</taxon>
        <taxon>Gnathostomatomorpha</taxon>
        <taxon>Gnathostomatoidea</taxon>
        <taxon>Gnathostomatidae</taxon>
        <taxon>Gnathostoma</taxon>
    </lineage>
</organism>
<dbReference type="PANTHER" id="PTHR12757:SF1">
    <property type="entry name" value="PROTEIN SALIVARY GLANDS MARRED"/>
    <property type="match status" value="1"/>
</dbReference>
<accession>A0ABD6E602</accession>
<dbReference type="Pfam" id="PF05527">
    <property type="entry name" value="TNFAIP8"/>
    <property type="match status" value="1"/>
</dbReference>
<dbReference type="Proteomes" id="UP001608902">
    <property type="component" value="Unassembled WGS sequence"/>
</dbReference>
<dbReference type="InterPro" id="IPR008477">
    <property type="entry name" value="TNFAIP8-like"/>
</dbReference>
<gene>
    <name evidence="1" type="ORF">AB6A40_002203</name>
</gene>
<proteinExistence type="predicted"/>
<name>A0ABD6E602_9BILA</name>
<keyword evidence="2" id="KW-1185">Reference proteome</keyword>
<dbReference type="PANTHER" id="PTHR12757">
    <property type="entry name" value="TUMOR NECROSIS FACTOR INDUCED PROTEIN"/>
    <property type="match status" value="1"/>
</dbReference>
<sequence>MSPTSLFHETMAEAIANEAMNEIVQDTISPMPFDATSLSLRTQKKLLSKISSRAVVKHFITEEAARLFDNFYRFLKHYYSKAVSEKVVKNMIKIVMKLGLLARYDQFTEDEQPQLTSFQQQLHTLSLTVISFGTVPFSYDRIHLLRLMQGALAELLPIVRRHLSEKSVGRIQMVFDHISKPAVLDGLFNMNSEHSALRDQMLSDLELLIDINEL</sequence>
<evidence type="ECO:0000313" key="1">
    <source>
        <dbReference type="EMBL" id="MFH4975494.1"/>
    </source>
</evidence>
<dbReference type="EMBL" id="JBGFUD010000934">
    <property type="protein sequence ID" value="MFH4975494.1"/>
    <property type="molecule type" value="Genomic_DNA"/>
</dbReference>
<evidence type="ECO:0000313" key="2">
    <source>
        <dbReference type="Proteomes" id="UP001608902"/>
    </source>
</evidence>
<dbReference type="InterPro" id="IPR038355">
    <property type="entry name" value="TNFAIP8_sf"/>
</dbReference>